<dbReference type="Ensembl" id="ENSAOCT00000082585.1">
    <property type="protein sequence ID" value="ENSAOCP00000060833.1"/>
    <property type="gene ID" value="ENSAOCG00000032905.1"/>
</dbReference>
<feature type="domain" description="SRCR" evidence="11">
    <location>
        <begin position="401"/>
        <end position="501"/>
    </location>
</feature>
<reference evidence="13 14" key="1">
    <citation type="submission" date="2022-01" db="EMBL/GenBank/DDBJ databases">
        <title>A chromosome-scale genome assembly of the false clownfish, Amphiprion ocellaris.</title>
        <authorList>
            <person name="Ryu T."/>
        </authorList>
    </citation>
    <scope>NUCLEOTIDE SEQUENCE [LARGE SCALE GENOMIC DNA]</scope>
</reference>
<feature type="disulfide bond" evidence="8">
    <location>
        <begin position="321"/>
        <end position="385"/>
    </location>
</feature>
<feature type="domain" description="ZP" evidence="12">
    <location>
        <begin position="513"/>
        <end position="764"/>
    </location>
</feature>
<dbReference type="GeneID" id="111571855"/>
<feature type="disulfide bond" evidence="8">
    <location>
        <begin position="365"/>
        <end position="375"/>
    </location>
</feature>
<keyword evidence="6 8" id="KW-1015">Disulfide bond</keyword>
<keyword evidence="4 10" id="KW-0732">Signal</keyword>
<dbReference type="InterPro" id="IPR036772">
    <property type="entry name" value="SRCR-like_dom_sf"/>
</dbReference>
<feature type="region of interest" description="Disordered" evidence="9">
    <location>
        <begin position="257"/>
        <end position="287"/>
    </location>
</feature>
<evidence type="ECO:0000256" key="6">
    <source>
        <dbReference type="ARBA" id="ARBA00023157"/>
    </source>
</evidence>
<reference evidence="13" key="2">
    <citation type="submission" date="2025-08" db="UniProtKB">
        <authorList>
            <consortium name="Ensembl"/>
        </authorList>
    </citation>
    <scope>IDENTIFICATION</scope>
</reference>
<keyword evidence="5" id="KW-0677">Repeat</keyword>
<keyword evidence="7" id="KW-0325">Glycoprotein</keyword>
<dbReference type="PANTHER" id="PTHR19331:SF22">
    <property type="entry name" value="DELETED IN MALIGNANT BRAIN TUMORS 1 PROTEIN"/>
    <property type="match status" value="1"/>
</dbReference>
<keyword evidence="14" id="KW-1185">Reference proteome</keyword>
<dbReference type="PROSITE" id="PS51257">
    <property type="entry name" value="PROKAR_LIPOPROTEIN"/>
    <property type="match status" value="1"/>
</dbReference>
<feature type="signal peptide" evidence="10">
    <location>
        <begin position="1"/>
        <end position="25"/>
    </location>
</feature>
<evidence type="ECO:0000259" key="12">
    <source>
        <dbReference type="PROSITE" id="PS51034"/>
    </source>
</evidence>
<evidence type="ECO:0000259" key="11">
    <source>
        <dbReference type="PROSITE" id="PS50287"/>
    </source>
</evidence>
<dbReference type="GO" id="GO:0016020">
    <property type="term" value="C:membrane"/>
    <property type="evidence" value="ECO:0007669"/>
    <property type="project" value="InterPro"/>
</dbReference>
<dbReference type="PRINTS" id="PR00258">
    <property type="entry name" value="SPERACTRCPTR"/>
</dbReference>
<dbReference type="FunFam" id="3.10.250.10:FF:000006">
    <property type="entry name" value="neurotrypsin isoform X2"/>
    <property type="match status" value="2"/>
</dbReference>
<feature type="disulfide bond" evidence="8">
    <location>
        <begin position="470"/>
        <end position="480"/>
    </location>
</feature>
<dbReference type="SUPFAM" id="SSF56487">
    <property type="entry name" value="SRCR-like"/>
    <property type="match status" value="2"/>
</dbReference>
<dbReference type="Gene3D" id="3.10.250.10">
    <property type="entry name" value="SRCR-like domain"/>
    <property type="match status" value="2"/>
</dbReference>
<dbReference type="KEGG" id="aoce:111571855"/>
<evidence type="ECO:0000256" key="7">
    <source>
        <dbReference type="ARBA" id="ARBA00023180"/>
    </source>
</evidence>
<dbReference type="Proteomes" id="UP001501940">
    <property type="component" value="Chromosome 4"/>
</dbReference>
<feature type="domain" description="SRCR" evidence="11">
    <location>
        <begin position="295"/>
        <end position="396"/>
    </location>
</feature>
<evidence type="ECO:0000256" key="10">
    <source>
        <dbReference type="SAM" id="SignalP"/>
    </source>
</evidence>
<dbReference type="GeneTree" id="ENSGT00950000183145"/>
<dbReference type="Gene3D" id="2.60.40.4100">
    <property type="entry name" value="Zona pellucida, ZP-C domain"/>
    <property type="match status" value="1"/>
</dbReference>
<feature type="chain" id="PRO_5043355476" description="Deleted in malignant brain tumors 1 protein-like" evidence="10">
    <location>
        <begin position="26"/>
        <end position="786"/>
    </location>
</feature>
<evidence type="ECO:0000256" key="4">
    <source>
        <dbReference type="ARBA" id="ARBA00022729"/>
    </source>
</evidence>
<sequence>MQSIMRVPGGLFLLVLLHIFTGSSSGTLVTSCASCHDEATCLESRERGDTFSHQALSCVCKEGFVGDGLTCYDTKLCSDSSCCRQGYHWSPDRGCVKDPSVKASCGGVVCPSDTDCISVNGTERCADPCEHYSIINDEWRSVNYTRSGPYYNDFGVNWQGWYRMFLGQSNARIPDWCVSRFSCGTLNSLRIEQPNPTEYGRIVSRNVCSMSSSNCCDYRTRTINVKLCYGNYYVYKLQHPSVGPSAYCAETYGANPGVPSTTDPRPQNSTTTPTPATPHNSTAVPGNNTAVEGEIRLVNGGNSSCSGRVEIFHNGQWGTVCDDSWDLIDAQVVCRQLGCGRVLSAPVMAQFGQGTGHIWMDNVRCTGSESKLSECQHNGVGNHNCGHSEDAGVVCEALSPVRLVNSDNRCSGRVEVFHNGQWGTVCDDSWGLNDAQVVCRQLDCGEARAAPTQAQFGQGSGPIWLDDVQCFGNEPSITDCTHRGFGVHNCGHHEDASTVCEFQSPSHEAPQLICRSDKLLIGLHINSVTAAGLNPFSGNLASRNCSWFSLQDDRVWYEVDAQAGACGNDLRTNSTHAVYSNALFIYPYNQSFAVPVTLPFSCAYPLNTDSSLYMTIRPFLPVSGGISGDGPKARAYMNLYRDPGFTDRYSGIQVSLPVGSPLYVGVTVSYGDTNFGLVLEDCFATHSSNPDDPSRYPFIQNQCPAARQPVSIIESGRSLQARFSAVLFTLQDDYRDIFLHCNLSLCDRRRYSCIPHCRSRTSRSVSSSASVEPITIGPITWQKPAQ</sequence>
<evidence type="ECO:0000256" key="3">
    <source>
        <dbReference type="ARBA" id="ARBA00022536"/>
    </source>
</evidence>
<keyword evidence="3" id="KW-0245">EGF-like domain</keyword>
<accession>A0AAQ5Z411</accession>
<evidence type="ECO:0000256" key="9">
    <source>
        <dbReference type="SAM" id="MobiDB-lite"/>
    </source>
</evidence>
<protein>
    <recommendedName>
        <fullName evidence="15">Deleted in malignant brain tumors 1 protein-like</fullName>
    </recommendedName>
</protein>
<dbReference type="InterPro" id="IPR057774">
    <property type="entry name" value="D8C_UMOD/GP2/OIT3-like"/>
</dbReference>
<feature type="compositionally biased region" description="Polar residues" evidence="9">
    <location>
        <begin position="258"/>
        <end position="287"/>
    </location>
</feature>
<feature type="disulfide bond" evidence="8">
    <location>
        <begin position="439"/>
        <end position="500"/>
    </location>
</feature>
<dbReference type="SMART" id="SM00241">
    <property type="entry name" value="ZP"/>
    <property type="match status" value="1"/>
</dbReference>
<dbReference type="PROSITE" id="PS00420">
    <property type="entry name" value="SRCR_1"/>
    <property type="match status" value="1"/>
</dbReference>
<dbReference type="PROSITE" id="PS51034">
    <property type="entry name" value="ZP_2"/>
    <property type="match status" value="1"/>
</dbReference>
<dbReference type="InterPro" id="IPR055355">
    <property type="entry name" value="ZP-C"/>
</dbReference>
<reference evidence="13" key="3">
    <citation type="submission" date="2025-09" db="UniProtKB">
        <authorList>
            <consortium name="Ensembl"/>
        </authorList>
    </citation>
    <scope>IDENTIFICATION</scope>
</reference>
<evidence type="ECO:0000256" key="2">
    <source>
        <dbReference type="ARBA" id="ARBA00022525"/>
    </source>
</evidence>
<feature type="disulfide bond" evidence="8">
    <location>
        <begin position="426"/>
        <end position="490"/>
    </location>
</feature>
<dbReference type="InterPro" id="IPR001507">
    <property type="entry name" value="ZP_dom"/>
</dbReference>
<evidence type="ECO:0000313" key="13">
    <source>
        <dbReference type="Ensembl" id="ENSAOCP00000060833.1"/>
    </source>
</evidence>
<organism evidence="13 14">
    <name type="scientific">Amphiprion ocellaris</name>
    <name type="common">Clown anemonefish</name>
    <dbReference type="NCBI Taxonomy" id="80972"/>
    <lineage>
        <taxon>Eukaryota</taxon>
        <taxon>Metazoa</taxon>
        <taxon>Chordata</taxon>
        <taxon>Craniata</taxon>
        <taxon>Vertebrata</taxon>
        <taxon>Euteleostomi</taxon>
        <taxon>Actinopterygii</taxon>
        <taxon>Neopterygii</taxon>
        <taxon>Teleostei</taxon>
        <taxon>Neoteleostei</taxon>
        <taxon>Acanthomorphata</taxon>
        <taxon>Ovalentaria</taxon>
        <taxon>Pomacentridae</taxon>
        <taxon>Amphiprion</taxon>
    </lineage>
</organism>
<evidence type="ECO:0000256" key="1">
    <source>
        <dbReference type="ARBA" id="ARBA00004613"/>
    </source>
</evidence>
<dbReference type="AlphaFoldDB" id="A0AAQ5Z411"/>
<evidence type="ECO:0000313" key="14">
    <source>
        <dbReference type="Proteomes" id="UP001501940"/>
    </source>
</evidence>
<dbReference type="PANTHER" id="PTHR19331">
    <property type="entry name" value="SCAVENGER RECEPTOR DOMAIN-CONTAINING"/>
    <property type="match status" value="1"/>
</dbReference>
<dbReference type="Gene3D" id="2.60.40.3210">
    <property type="entry name" value="Zona pellucida, ZP-N domain"/>
    <property type="match status" value="1"/>
</dbReference>
<comment type="subcellular location">
    <subcellularLocation>
        <location evidence="1">Secreted</location>
    </subcellularLocation>
</comment>
<evidence type="ECO:0000256" key="5">
    <source>
        <dbReference type="ARBA" id="ARBA00022737"/>
    </source>
</evidence>
<dbReference type="Gene3D" id="2.10.25.10">
    <property type="entry name" value="Laminin"/>
    <property type="match status" value="1"/>
</dbReference>
<feature type="disulfide bond" evidence="8">
    <location>
        <begin position="334"/>
        <end position="395"/>
    </location>
</feature>
<dbReference type="InterPro" id="IPR042235">
    <property type="entry name" value="ZP-C_dom"/>
</dbReference>
<evidence type="ECO:0008006" key="15">
    <source>
        <dbReference type="Google" id="ProtNLM"/>
    </source>
</evidence>
<name>A0AAQ5Z411_AMPOC</name>
<keyword evidence="2" id="KW-0964">Secreted</keyword>
<dbReference type="PROSITE" id="PS50287">
    <property type="entry name" value="SRCR_2"/>
    <property type="match status" value="2"/>
</dbReference>
<dbReference type="Pfam" id="PF00100">
    <property type="entry name" value="Zona_pellucida"/>
    <property type="match status" value="1"/>
</dbReference>
<dbReference type="InterPro" id="IPR001190">
    <property type="entry name" value="SRCR"/>
</dbReference>
<dbReference type="SMART" id="SM00202">
    <property type="entry name" value="SR"/>
    <property type="match status" value="2"/>
</dbReference>
<dbReference type="Pfam" id="PF23283">
    <property type="entry name" value="D8C_UMOD"/>
    <property type="match status" value="1"/>
</dbReference>
<proteinExistence type="predicted"/>
<dbReference type="Pfam" id="PF00530">
    <property type="entry name" value="SRCR"/>
    <property type="match status" value="2"/>
</dbReference>
<evidence type="ECO:0000256" key="8">
    <source>
        <dbReference type="PROSITE-ProRule" id="PRU00196"/>
    </source>
</evidence>
<dbReference type="RefSeq" id="XP_023131008.2">
    <property type="nucleotide sequence ID" value="XM_023275240.3"/>
</dbReference>